<dbReference type="Pfam" id="PF09084">
    <property type="entry name" value="NMT1"/>
    <property type="match status" value="1"/>
</dbReference>
<dbReference type="Proteomes" id="UP001575652">
    <property type="component" value="Unassembled WGS sequence"/>
</dbReference>
<comment type="subcellular location">
    <subcellularLocation>
        <location evidence="1">Periplasm</location>
    </subcellularLocation>
</comment>
<dbReference type="RefSeq" id="WP_373970969.1">
    <property type="nucleotide sequence ID" value="NZ_JBHDLJ010000002.1"/>
</dbReference>
<gene>
    <name evidence="6" type="ORF">ACETWP_04345</name>
</gene>
<feature type="domain" description="SsuA/THI5-like" evidence="5">
    <location>
        <begin position="54"/>
        <end position="270"/>
    </location>
</feature>
<proteinExistence type="inferred from homology"/>
<sequence>MKHLLKTAAAAAAVLGLAACGSGSPSAGTDASGSPAAGGEGLTPVTVGVIPIVDTAPIWLGEAEGLFAEEGLDLDIQTATGGSAIVPGVQSGSYDFAFSNLISIMVANDKGLDMSVVANGATTTGDAEHDFGGVVVNADSDIRTPKDLAGKKVSVNNLSNIGDTTIKDVIEADGGDAASVQFVEVPFPDAPAALENGVVDAAWIVDPFLTQAVDSGARLVSSNFVDFHPELDIAGYFTSQAKIDAEPELVERFTRAMNASLEFAQENPEKVRDIVGTYTKIDDETRAEIVLPRYRAEFDQEAAQKLADSAKKYGTLSNDADLEKLLP</sequence>
<keyword evidence="3 4" id="KW-0732">Signal</keyword>
<dbReference type="InterPro" id="IPR015168">
    <property type="entry name" value="SsuA/THI5"/>
</dbReference>
<organism evidence="6 7">
    <name type="scientific">Arthrobacter halodurans</name>
    <dbReference type="NCBI Taxonomy" id="516699"/>
    <lineage>
        <taxon>Bacteria</taxon>
        <taxon>Bacillati</taxon>
        <taxon>Actinomycetota</taxon>
        <taxon>Actinomycetes</taxon>
        <taxon>Micrococcales</taxon>
        <taxon>Micrococcaceae</taxon>
        <taxon>Arthrobacter</taxon>
    </lineage>
</organism>
<evidence type="ECO:0000256" key="1">
    <source>
        <dbReference type="ARBA" id="ARBA00004418"/>
    </source>
</evidence>
<evidence type="ECO:0000256" key="4">
    <source>
        <dbReference type="SAM" id="SignalP"/>
    </source>
</evidence>
<keyword evidence="7" id="KW-1185">Reference proteome</keyword>
<comment type="caution">
    <text evidence="6">The sequence shown here is derived from an EMBL/GenBank/DDBJ whole genome shotgun (WGS) entry which is preliminary data.</text>
</comment>
<dbReference type="EMBL" id="JBHDLJ010000002">
    <property type="protein sequence ID" value="MFB0833809.1"/>
    <property type="molecule type" value="Genomic_DNA"/>
</dbReference>
<dbReference type="Gene3D" id="3.40.190.10">
    <property type="entry name" value="Periplasmic binding protein-like II"/>
    <property type="match status" value="2"/>
</dbReference>
<evidence type="ECO:0000256" key="2">
    <source>
        <dbReference type="ARBA" id="ARBA00010742"/>
    </source>
</evidence>
<dbReference type="SUPFAM" id="SSF53850">
    <property type="entry name" value="Periplasmic binding protein-like II"/>
    <property type="match status" value="1"/>
</dbReference>
<evidence type="ECO:0000256" key="3">
    <source>
        <dbReference type="ARBA" id="ARBA00022729"/>
    </source>
</evidence>
<dbReference type="PANTHER" id="PTHR30024">
    <property type="entry name" value="ALIPHATIC SULFONATES-BINDING PROTEIN-RELATED"/>
    <property type="match status" value="1"/>
</dbReference>
<protein>
    <submittedName>
        <fullName evidence="6">ABC transporter substrate-binding protein</fullName>
    </submittedName>
</protein>
<evidence type="ECO:0000313" key="6">
    <source>
        <dbReference type="EMBL" id="MFB0833809.1"/>
    </source>
</evidence>
<reference evidence="6 7" key="1">
    <citation type="submission" date="2024-09" db="EMBL/GenBank/DDBJ databases">
        <authorList>
            <person name="Salinas-Garcia M.A."/>
            <person name="Prieme A."/>
        </authorList>
    </citation>
    <scope>NUCLEOTIDE SEQUENCE [LARGE SCALE GENOMIC DNA]</scope>
    <source>
        <strain evidence="6 7">DSM 21081</strain>
    </source>
</reference>
<dbReference type="PROSITE" id="PS51257">
    <property type="entry name" value="PROKAR_LIPOPROTEIN"/>
    <property type="match status" value="1"/>
</dbReference>
<name>A0ABV4UJQ5_9MICC</name>
<evidence type="ECO:0000259" key="5">
    <source>
        <dbReference type="Pfam" id="PF09084"/>
    </source>
</evidence>
<evidence type="ECO:0000313" key="7">
    <source>
        <dbReference type="Proteomes" id="UP001575652"/>
    </source>
</evidence>
<feature type="chain" id="PRO_5047419495" evidence="4">
    <location>
        <begin position="28"/>
        <end position="327"/>
    </location>
</feature>
<comment type="similarity">
    <text evidence="2">Belongs to the bacterial solute-binding protein SsuA/TauA family.</text>
</comment>
<feature type="signal peptide" evidence="4">
    <location>
        <begin position="1"/>
        <end position="27"/>
    </location>
</feature>
<accession>A0ABV4UJQ5</accession>
<dbReference type="PANTHER" id="PTHR30024:SF47">
    <property type="entry name" value="TAURINE-BINDING PERIPLASMIC PROTEIN"/>
    <property type="match status" value="1"/>
</dbReference>